<evidence type="ECO:0000313" key="7">
    <source>
        <dbReference type="Proteomes" id="UP000826195"/>
    </source>
</evidence>
<dbReference type="SUPFAM" id="SSF103473">
    <property type="entry name" value="MFS general substrate transporter"/>
    <property type="match status" value="1"/>
</dbReference>
<evidence type="ECO:0000256" key="1">
    <source>
        <dbReference type="ARBA" id="ARBA00004141"/>
    </source>
</evidence>
<evidence type="ECO:0000256" key="4">
    <source>
        <dbReference type="ARBA" id="ARBA00023136"/>
    </source>
</evidence>
<feature type="transmembrane region" description="Helical" evidence="5">
    <location>
        <begin position="80"/>
        <end position="102"/>
    </location>
</feature>
<dbReference type="Proteomes" id="UP000826195">
    <property type="component" value="Unassembled WGS sequence"/>
</dbReference>
<feature type="transmembrane region" description="Helical" evidence="5">
    <location>
        <begin position="337"/>
        <end position="354"/>
    </location>
</feature>
<evidence type="ECO:0000256" key="5">
    <source>
        <dbReference type="SAM" id="Phobius"/>
    </source>
</evidence>
<dbReference type="Pfam" id="PF07690">
    <property type="entry name" value="MFS_1"/>
    <property type="match status" value="1"/>
</dbReference>
<gene>
    <name evidence="6" type="ORF">KQX54_017818</name>
</gene>
<reference evidence="6 7" key="1">
    <citation type="journal article" date="2021" name="J. Hered.">
        <title>A chromosome-level genome assembly of the parasitoid wasp, Cotesia glomerata (Hymenoptera: Braconidae).</title>
        <authorList>
            <person name="Pinto B.J."/>
            <person name="Weis J.J."/>
            <person name="Gamble T."/>
            <person name="Ode P.J."/>
            <person name="Paul R."/>
            <person name="Zaspel J.M."/>
        </authorList>
    </citation>
    <scope>NUCLEOTIDE SEQUENCE [LARGE SCALE GENOMIC DNA]</scope>
    <source>
        <strain evidence="6">CgM1</strain>
    </source>
</reference>
<proteinExistence type="predicted"/>
<feature type="transmembrane region" description="Helical" evidence="5">
    <location>
        <begin position="207"/>
        <end position="228"/>
    </location>
</feature>
<feature type="transmembrane region" description="Helical" evidence="5">
    <location>
        <begin position="303"/>
        <end position="325"/>
    </location>
</feature>
<dbReference type="PANTHER" id="PTHR23507:SF39">
    <property type="entry name" value="GH23453P-RELATED"/>
    <property type="match status" value="1"/>
</dbReference>
<sequence length="463" mass="51630">MDNECVQSVRKGWKRFTLMEPPIFLLLLAYGMTATVFTDLIVYQTCRQMMGENRNNCDILHTNSSSDEAKELDKIVQPHASYLIMCKSLIEGIVPAFLVLFLGPWSDSHGRKPLLIMGYFAPVCKYTILTIISHQDLNPWIYLLSSIPTSLMGGISVLLLSTFCYVSDISEPDKRAWYLACLESSLTAGLVIGTLTGPLIFQASGYGSLFLIATFLCIISFFYILLFVPESVRNESNKWGNPFNFSLVKQLVLTCTKKRPGLNRGLLWGCLLVLSLFVIIFDGTTNIEYLFANAKLGWNTVQFSMYSSLSMTLVIFGTIVGLRVMKNFMGFTDTTEALIGSLSGFAATITYSLTSKPWHMWLGTSLGIFTGIISPTTRSLLSKSAPVDDLGKVFSLVTFMEALLPLGGASLYSLMYSLYMSVYPLPAYLFSAGIYFLMIIIIIIMDRKIDIHESPYQTAIQED</sequence>
<feature type="transmembrane region" description="Helical" evidence="5">
    <location>
        <begin position="140"/>
        <end position="165"/>
    </location>
</feature>
<keyword evidence="7" id="KW-1185">Reference proteome</keyword>
<dbReference type="AlphaFoldDB" id="A0AAV7IG99"/>
<dbReference type="Gene3D" id="1.20.1250.20">
    <property type="entry name" value="MFS general substrate transporter like domains"/>
    <property type="match status" value="1"/>
</dbReference>
<feature type="transmembrane region" description="Helical" evidence="5">
    <location>
        <begin position="177"/>
        <end position="201"/>
    </location>
</feature>
<accession>A0AAV7IG99</accession>
<keyword evidence="3 5" id="KW-1133">Transmembrane helix</keyword>
<protein>
    <recommendedName>
        <fullName evidence="8">Proton-coupled folate transporter</fullName>
    </recommendedName>
</protein>
<name>A0AAV7IG99_COTGL</name>
<feature type="transmembrane region" description="Helical" evidence="5">
    <location>
        <begin position="23"/>
        <end position="43"/>
    </location>
</feature>
<evidence type="ECO:0000313" key="6">
    <source>
        <dbReference type="EMBL" id="KAH0550162.1"/>
    </source>
</evidence>
<feature type="transmembrane region" description="Helical" evidence="5">
    <location>
        <begin position="425"/>
        <end position="445"/>
    </location>
</feature>
<dbReference type="EMBL" id="JAHXZJ010001864">
    <property type="protein sequence ID" value="KAH0550162.1"/>
    <property type="molecule type" value="Genomic_DNA"/>
</dbReference>
<comment type="caution">
    <text evidence="6">The sequence shown here is derived from an EMBL/GenBank/DDBJ whole genome shotgun (WGS) entry which is preliminary data.</text>
</comment>
<feature type="transmembrane region" description="Helical" evidence="5">
    <location>
        <begin position="266"/>
        <end position="283"/>
    </location>
</feature>
<keyword evidence="2 5" id="KW-0812">Transmembrane</keyword>
<dbReference type="InterPro" id="IPR011701">
    <property type="entry name" value="MFS"/>
</dbReference>
<feature type="transmembrane region" description="Helical" evidence="5">
    <location>
        <begin position="360"/>
        <end position="381"/>
    </location>
</feature>
<comment type="subcellular location">
    <subcellularLocation>
        <location evidence="1">Membrane</location>
        <topology evidence="1">Multi-pass membrane protein</topology>
    </subcellularLocation>
</comment>
<organism evidence="6 7">
    <name type="scientific">Cotesia glomerata</name>
    <name type="common">Lepidopteran parasitic wasp</name>
    <name type="synonym">Apanteles glomeratus</name>
    <dbReference type="NCBI Taxonomy" id="32391"/>
    <lineage>
        <taxon>Eukaryota</taxon>
        <taxon>Metazoa</taxon>
        <taxon>Ecdysozoa</taxon>
        <taxon>Arthropoda</taxon>
        <taxon>Hexapoda</taxon>
        <taxon>Insecta</taxon>
        <taxon>Pterygota</taxon>
        <taxon>Neoptera</taxon>
        <taxon>Endopterygota</taxon>
        <taxon>Hymenoptera</taxon>
        <taxon>Apocrita</taxon>
        <taxon>Ichneumonoidea</taxon>
        <taxon>Braconidae</taxon>
        <taxon>Microgastrinae</taxon>
        <taxon>Cotesia</taxon>
    </lineage>
</organism>
<feature type="transmembrane region" description="Helical" evidence="5">
    <location>
        <begin position="114"/>
        <end position="134"/>
    </location>
</feature>
<dbReference type="PANTHER" id="PTHR23507">
    <property type="entry name" value="ZGC:174356"/>
    <property type="match status" value="1"/>
</dbReference>
<evidence type="ECO:0008006" key="8">
    <source>
        <dbReference type="Google" id="ProtNLM"/>
    </source>
</evidence>
<evidence type="ECO:0000256" key="2">
    <source>
        <dbReference type="ARBA" id="ARBA00022692"/>
    </source>
</evidence>
<dbReference type="GO" id="GO:0016020">
    <property type="term" value="C:membrane"/>
    <property type="evidence" value="ECO:0007669"/>
    <property type="project" value="UniProtKB-SubCell"/>
</dbReference>
<keyword evidence="4 5" id="KW-0472">Membrane</keyword>
<dbReference type="GO" id="GO:0022857">
    <property type="term" value="F:transmembrane transporter activity"/>
    <property type="evidence" value="ECO:0007669"/>
    <property type="project" value="InterPro"/>
</dbReference>
<feature type="transmembrane region" description="Helical" evidence="5">
    <location>
        <begin position="393"/>
        <end position="419"/>
    </location>
</feature>
<evidence type="ECO:0000256" key="3">
    <source>
        <dbReference type="ARBA" id="ARBA00022989"/>
    </source>
</evidence>
<dbReference type="InterPro" id="IPR036259">
    <property type="entry name" value="MFS_trans_sf"/>
</dbReference>